<accession>A0A1Z5JB14</accession>
<keyword evidence="2 6" id="KW-0963">Cytoplasm</keyword>
<dbReference type="InterPro" id="IPR000504">
    <property type="entry name" value="RRM_dom"/>
</dbReference>
<dbReference type="InterPro" id="IPR012677">
    <property type="entry name" value="Nucleotide-bd_a/b_plait_sf"/>
</dbReference>
<protein>
    <recommendedName>
        <fullName evidence="6 7">Eukaryotic translation initiation factor 3 subunit B</fullName>
        <shortName evidence="6 7">eIF3b</shortName>
    </recommendedName>
    <alternativeName>
        <fullName evidence="6">Eukaryotic translation initiation factor 3 subunit 9</fullName>
    </alternativeName>
</protein>
<evidence type="ECO:0000256" key="4">
    <source>
        <dbReference type="ARBA" id="ARBA00022884"/>
    </source>
</evidence>
<comment type="function">
    <text evidence="7">Component of the eukaryotic translation initiation factor 3 (eIF-3) complex, which is involved in protein synthesis and, together with other initiation factors, stimulates binding of mRNA and methionyl-tRNAi to the 40S ribosome.</text>
</comment>
<name>A0A1Z5JB14_FISSO</name>
<evidence type="ECO:0000313" key="10">
    <source>
        <dbReference type="Proteomes" id="UP000198406"/>
    </source>
</evidence>
<keyword evidence="4 6" id="KW-0694">RNA-binding</keyword>
<dbReference type="PANTHER" id="PTHR14068:SF0">
    <property type="entry name" value="EUKARYOTIC TRANSLATION INITIATION FACTOR 3 SUBUNIT B"/>
    <property type="match status" value="1"/>
</dbReference>
<comment type="function">
    <text evidence="6">RNA-binding component of the eukaryotic translation initiation factor 3 (eIF-3) complex, which is involved in protein synthesis of a specialized repertoire of mRNAs and, together with other initiation factors, stimulates binding of mRNA and methionyl-tRNAi to the 40S ribosome. The eIF-3 complex specifically targets and initiates translation of a subset of mRNAs involved in cell proliferation.</text>
</comment>
<dbReference type="PANTHER" id="PTHR14068">
    <property type="entry name" value="EUKARYOTIC TRANSLATION INITIATION FACTOR 3 EIF3 -RELATED"/>
    <property type="match status" value="1"/>
</dbReference>
<dbReference type="EMBL" id="BDSP01000036">
    <property type="protein sequence ID" value="GAX11149.1"/>
    <property type="molecule type" value="Genomic_DNA"/>
</dbReference>
<comment type="subcellular location">
    <subcellularLocation>
        <location evidence="1 6 7">Cytoplasm</location>
    </subcellularLocation>
</comment>
<sequence>MPPAEDLDRLAQEAEELDGYFSDAPLDPKPHYPPLRKTFETSVVITNLPKVPQAKLEKLTNVVVKLTTKIGTLVTNEATQFNGVFMPFDEEKDSSLGFCIVEFATAEDAEKAVTVLQGYSFDKKHQLSVLSYSRCQQLEGLDTAAEFVAPTPAPFEEKPNVAEWLEDPHQRDAFVLRFQNETVVNWFDHKSDPVVDYDGSREKEQGVAWCQYYCHWSPAGSYLATLVPDKGVILWGGKGYDKIGRFVAPGVKRVVFSPQENYLLTNNDDPSDPAAIKIYHIATGNLLRAFALFPEKEARDAMPPPFLWSFDDKYLARMGQDLITIYESPSMRLLDSRSLACDGIKEFQWSPVANIIAYWAPEANNAPAHVDLIEIPSRQKLRQKNLFNVSKCNMVFSPTGDYLAVKVTRHTKSKKTFYNNIELFRLSQPGIPVEMLDIQDAVMALTWEPNGSRFAMIHAENPTASKVQVSFYDMMKKPDALPATGVVGAKQLKKVPQAKVPELNKIETLQGKQCNYLFWSPAGSTIIMASLGDSASGSIEFYDVDSKTLVVKEHYRANQVLWDPSGRTVATCVTQPLEGGHFKFAMDNGYILWSFQGKQLYQESFETFYEFEWRPREKLLSKKDIKKVRQNLKTYEKQFDKADRRRERARYLEETAGKRAERAKIRALLDRNRTLLRRQRDKHLALLQGYDSEDENNYVFVELTVEKILSSKEEVVM</sequence>
<proteinExistence type="inferred from homology"/>
<feature type="domain" description="RRM" evidence="8">
    <location>
        <begin position="41"/>
        <end position="134"/>
    </location>
</feature>
<comment type="caution">
    <text evidence="9">The sequence shown here is derived from an EMBL/GenBank/DDBJ whole genome shotgun (WGS) entry which is preliminary data.</text>
</comment>
<dbReference type="GO" id="GO:0033290">
    <property type="term" value="C:eukaryotic 48S preinitiation complex"/>
    <property type="evidence" value="ECO:0007669"/>
    <property type="project" value="UniProtKB-UniRule"/>
</dbReference>
<dbReference type="FunCoup" id="A0A1Z5JB14">
    <property type="interactions" value="1269"/>
</dbReference>
<dbReference type="GO" id="GO:0003723">
    <property type="term" value="F:RNA binding"/>
    <property type="evidence" value="ECO:0007669"/>
    <property type="project" value="UniProtKB-UniRule"/>
</dbReference>
<keyword evidence="3 6" id="KW-0396">Initiation factor</keyword>
<comment type="similarity">
    <text evidence="6 7">Belongs to the eIF-3 subunit B family.</text>
</comment>
<dbReference type="Gene3D" id="3.30.70.330">
    <property type="match status" value="1"/>
</dbReference>
<dbReference type="Pfam" id="PF08662">
    <property type="entry name" value="eIF2A"/>
    <property type="match status" value="1"/>
</dbReference>
<organism evidence="9 10">
    <name type="scientific">Fistulifera solaris</name>
    <name type="common">Oleaginous diatom</name>
    <dbReference type="NCBI Taxonomy" id="1519565"/>
    <lineage>
        <taxon>Eukaryota</taxon>
        <taxon>Sar</taxon>
        <taxon>Stramenopiles</taxon>
        <taxon>Ochrophyta</taxon>
        <taxon>Bacillariophyta</taxon>
        <taxon>Bacillariophyceae</taxon>
        <taxon>Bacillariophycidae</taxon>
        <taxon>Naviculales</taxon>
        <taxon>Naviculaceae</taxon>
        <taxon>Fistulifera</taxon>
    </lineage>
</organism>
<dbReference type="InterPro" id="IPR011400">
    <property type="entry name" value="EIF3B"/>
</dbReference>
<dbReference type="SMART" id="SM00360">
    <property type="entry name" value="RRM"/>
    <property type="match status" value="1"/>
</dbReference>
<dbReference type="InterPro" id="IPR034363">
    <property type="entry name" value="eIF3B_RRM"/>
</dbReference>
<dbReference type="InterPro" id="IPR013979">
    <property type="entry name" value="TIF_beta_prop-like"/>
</dbReference>
<evidence type="ECO:0000256" key="6">
    <source>
        <dbReference type="HAMAP-Rule" id="MF_03001"/>
    </source>
</evidence>
<dbReference type="Proteomes" id="UP000198406">
    <property type="component" value="Unassembled WGS sequence"/>
</dbReference>
<gene>
    <name evidence="9" type="ORF">FisN_9Hh242</name>
</gene>
<dbReference type="GO" id="GO:0031369">
    <property type="term" value="F:translation initiation factor binding"/>
    <property type="evidence" value="ECO:0007669"/>
    <property type="project" value="InterPro"/>
</dbReference>
<dbReference type="OrthoDB" id="10250414at2759"/>
<comment type="subunit">
    <text evidence="6 7">Component of the eukaryotic translation initiation factor 3 (eIF-3) complex.</text>
</comment>
<dbReference type="PIRSF" id="PIRSF036424">
    <property type="entry name" value="eIF3b"/>
    <property type="match status" value="1"/>
</dbReference>
<dbReference type="HAMAP" id="MF_03001">
    <property type="entry name" value="eIF3b"/>
    <property type="match status" value="1"/>
</dbReference>
<evidence type="ECO:0000256" key="3">
    <source>
        <dbReference type="ARBA" id="ARBA00022540"/>
    </source>
</evidence>
<reference evidence="9 10" key="1">
    <citation type="journal article" date="2015" name="Plant Cell">
        <title>Oil accumulation by the oleaginous diatom Fistulifera solaris as revealed by the genome and transcriptome.</title>
        <authorList>
            <person name="Tanaka T."/>
            <person name="Maeda Y."/>
            <person name="Veluchamy A."/>
            <person name="Tanaka M."/>
            <person name="Abida H."/>
            <person name="Marechal E."/>
            <person name="Bowler C."/>
            <person name="Muto M."/>
            <person name="Sunaga Y."/>
            <person name="Tanaka M."/>
            <person name="Yoshino T."/>
            <person name="Taniguchi T."/>
            <person name="Fukuda Y."/>
            <person name="Nemoto M."/>
            <person name="Matsumoto M."/>
            <person name="Wong P.S."/>
            <person name="Aburatani S."/>
            <person name="Fujibuchi W."/>
        </authorList>
    </citation>
    <scope>NUCLEOTIDE SEQUENCE [LARGE SCALE GENOMIC DNA]</scope>
    <source>
        <strain evidence="9 10">JPCC DA0580</strain>
    </source>
</reference>
<dbReference type="CDD" id="cd12278">
    <property type="entry name" value="RRM_eIF3B"/>
    <property type="match status" value="1"/>
</dbReference>
<evidence type="ECO:0000256" key="2">
    <source>
        <dbReference type="ARBA" id="ARBA00022490"/>
    </source>
</evidence>
<dbReference type="GO" id="GO:0001732">
    <property type="term" value="P:formation of cytoplasmic translation initiation complex"/>
    <property type="evidence" value="ECO:0007669"/>
    <property type="project" value="UniProtKB-UniRule"/>
</dbReference>
<keyword evidence="5 6" id="KW-0648">Protein biosynthesis</keyword>
<dbReference type="Gene3D" id="2.130.10.10">
    <property type="entry name" value="YVTN repeat-like/Quinoprotein amine dehydrogenase"/>
    <property type="match status" value="2"/>
</dbReference>
<evidence type="ECO:0000256" key="5">
    <source>
        <dbReference type="ARBA" id="ARBA00022917"/>
    </source>
</evidence>
<dbReference type="SUPFAM" id="SSF54928">
    <property type="entry name" value="RNA-binding domain, RBD"/>
    <property type="match status" value="1"/>
</dbReference>
<evidence type="ECO:0000256" key="1">
    <source>
        <dbReference type="ARBA" id="ARBA00004496"/>
    </source>
</evidence>
<dbReference type="Pfam" id="PF00076">
    <property type="entry name" value="RRM_1"/>
    <property type="match status" value="1"/>
</dbReference>
<keyword evidence="10" id="KW-1185">Reference proteome</keyword>
<dbReference type="AlphaFoldDB" id="A0A1Z5JB14"/>
<dbReference type="InterPro" id="IPR035979">
    <property type="entry name" value="RBD_domain_sf"/>
</dbReference>
<dbReference type="GO" id="GO:0005852">
    <property type="term" value="C:eukaryotic translation initiation factor 3 complex"/>
    <property type="evidence" value="ECO:0007669"/>
    <property type="project" value="UniProtKB-UniRule"/>
</dbReference>
<evidence type="ECO:0000259" key="8">
    <source>
        <dbReference type="PROSITE" id="PS50102"/>
    </source>
</evidence>
<dbReference type="InParanoid" id="A0A1Z5JB14"/>
<dbReference type="GO" id="GO:0003743">
    <property type="term" value="F:translation initiation factor activity"/>
    <property type="evidence" value="ECO:0007669"/>
    <property type="project" value="UniProtKB-UniRule"/>
</dbReference>
<evidence type="ECO:0000313" key="9">
    <source>
        <dbReference type="EMBL" id="GAX11149.1"/>
    </source>
</evidence>
<dbReference type="InterPro" id="IPR015943">
    <property type="entry name" value="WD40/YVTN_repeat-like_dom_sf"/>
</dbReference>
<dbReference type="SUPFAM" id="SSF82171">
    <property type="entry name" value="DPP6 N-terminal domain-like"/>
    <property type="match status" value="1"/>
</dbReference>
<dbReference type="GO" id="GO:0016282">
    <property type="term" value="C:eukaryotic 43S preinitiation complex"/>
    <property type="evidence" value="ECO:0007669"/>
    <property type="project" value="UniProtKB-UniRule"/>
</dbReference>
<evidence type="ECO:0000256" key="7">
    <source>
        <dbReference type="PIRNR" id="PIRNR036424"/>
    </source>
</evidence>
<dbReference type="PROSITE" id="PS50102">
    <property type="entry name" value="RRM"/>
    <property type="match status" value="1"/>
</dbReference>